<dbReference type="Gramene" id="PGSC0003DMT400030483">
    <property type="protein sequence ID" value="PGSC0003DMT400030483"/>
    <property type="gene ID" value="PGSC0003DMG400011677"/>
</dbReference>
<dbReference type="AlphaFoldDB" id="M1AUB3"/>
<name>M1AUB3_SOLTU</name>
<proteinExistence type="predicted"/>
<accession>M1AUB3</accession>
<keyword evidence="2" id="KW-1185">Reference proteome</keyword>
<evidence type="ECO:0000313" key="2">
    <source>
        <dbReference type="Proteomes" id="UP000011115"/>
    </source>
</evidence>
<dbReference type="Proteomes" id="UP000011115">
    <property type="component" value="Unassembled WGS sequence"/>
</dbReference>
<reference evidence="1" key="2">
    <citation type="submission" date="2015-06" db="UniProtKB">
        <authorList>
            <consortium name="EnsemblPlants"/>
        </authorList>
    </citation>
    <scope>IDENTIFICATION</scope>
    <source>
        <strain evidence="1">DM1-3 516 R44</strain>
    </source>
</reference>
<dbReference type="InParanoid" id="M1AUB3"/>
<protein>
    <submittedName>
        <fullName evidence="1">Uncharacterized protein</fullName>
    </submittedName>
</protein>
<dbReference type="HOGENOM" id="CLU_1848641_0_0_1"/>
<dbReference type="EnsemblPlants" id="PGSC0003DMT400030483">
    <property type="protein sequence ID" value="PGSC0003DMT400030483"/>
    <property type="gene ID" value="PGSC0003DMG400011677"/>
</dbReference>
<sequence length="139" mass="16207">MWWEPRGGTCAIWYDNWSNLGPLHIHDSDVHTCYPMKDTAEFLKEGGWDYTLMRDFVPEYVVDHVHANLYHAYLSNKVDKTWWTEISNGKLLCPPNQSYSDQASKNFEITEFLGNRGVKSLIRSSKISLGTFEEKERQS</sequence>
<dbReference type="PaxDb" id="4113-PGSC0003DMT400030483"/>
<organism evidence="1 2">
    <name type="scientific">Solanum tuberosum</name>
    <name type="common">Potato</name>
    <dbReference type="NCBI Taxonomy" id="4113"/>
    <lineage>
        <taxon>Eukaryota</taxon>
        <taxon>Viridiplantae</taxon>
        <taxon>Streptophyta</taxon>
        <taxon>Embryophyta</taxon>
        <taxon>Tracheophyta</taxon>
        <taxon>Spermatophyta</taxon>
        <taxon>Magnoliopsida</taxon>
        <taxon>eudicotyledons</taxon>
        <taxon>Gunneridae</taxon>
        <taxon>Pentapetalae</taxon>
        <taxon>asterids</taxon>
        <taxon>lamiids</taxon>
        <taxon>Solanales</taxon>
        <taxon>Solanaceae</taxon>
        <taxon>Solanoideae</taxon>
        <taxon>Solaneae</taxon>
        <taxon>Solanum</taxon>
    </lineage>
</organism>
<reference evidence="2" key="1">
    <citation type="journal article" date="2011" name="Nature">
        <title>Genome sequence and analysis of the tuber crop potato.</title>
        <authorList>
            <consortium name="The Potato Genome Sequencing Consortium"/>
        </authorList>
    </citation>
    <scope>NUCLEOTIDE SEQUENCE [LARGE SCALE GENOMIC DNA]</scope>
    <source>
        <strain evidence="2">cv. DM1-3 516 R44</strain>
    </source>
</reference>
<evidence type="ECO:0000313" key="1">
    <source>
        <dbReference type="EnsemblPlants" id="PGSC0003DMT400030483"/>
    </source>
</evidence>